<feature type="coiled-coil region" evidence="1">
    <location>
        <begin position="52"/>
        <end position="86"/>
    </location>
</feature>
<evidence type="ECO:0000313" key="3">
    <source>
        <dbReference type="Proteomes" id="UP001628156"/>
    </source>
</evidence>
<sequence>MASASIIYDDIHKDCFFYEEKRDKEFYEEQAEKCEKFINASRKEQELLGKEIEELLKTYHSKQQQYNQLQQRKELIKERLKEFNDYIDHYSGDERTAKE</sequence>
<comment type="caution">
    <text evidence="2">The sequence shown here is derived from an EMBL/GenBank/DDBJ whole genome shotgun (WGS) entry which is preliminary data.</text>
</comment>
<reference evidence="2 3" key="1">
    <citation type="journal article" date="2019" name="PLoS Negl. Trop. Dis.">
        <title>Whole genome sequencing of Entamoeba nuttalli reveals mammalian host-related molecular signatures and a novel octapeptide-repeat surface protein.</title>
        <authorList>
            <person name="Tanaka M."/>
            <person name="Makiuchi T."/>
            <person name="Komiyama T."/>
            <person name="Shiina T."/>
            <person name="Osaki K."/>
            <person name="Tachibana H."/>
        </authorList>
    </citation>
    <scope>NUCLEOTIDE SEQUENCE [LARGE SCALE GENOMIC DNA]</scope>
    <source>
        <strain evidence="2 3">P19-061405</strain>
    </source>
</reference>
<evidence type="ECO:0000313" key="2">
    <source>
        <dbReference type="EMBL" id="GAB1227533.1"/>
    </source>
</evidence>
<organism evidence="2 3">
    <name type="scientific">Entamoeba nuttalli</name>
    <dbReference type="NCBI Taxonomy" id="412467"/>
    <lineage>
        <taxon>Eukaryota</taxon>
        <taxon>Amoebozoa</taxon>
        <taxon>Evosea</taxon>
        <taxon>Archamoebae</taxon>
        <taxon>Mastigamoebida</taxon>
        <taxon>Entamoebidae</taxon>
        <taxon>Entamoeba</taxon>
    </lineage>
</organism>
<protein>
    <submittedName>
        <fullName evidence="2">Uncharacterized protein</fullName>
    </submittedName>
</protein>
<evidence type="ECO:0000256" key="1">
    <source>
        <dbReference type="SAM" id="Coils"/>
    </source>
</evidence>
<dbReference type="Proteomes" id="UP001628156">
    <property type="component" value="Unassembled WGS sequence"/>
</dbReference>
<gene>
    <name evidence="2" type="ORF">ENUP19_0341G0059</name>
</gene>
<keyword evidence="1" id="KW-0175">Coiled coil</keyword>
<name>A0ABQ0DXD8_9EUKA</name>
<dbReference type="EMBL" id="BAAFRS010000341">
    <property type="protein sequence ID" value="GAB1227533.1"/>
    <property type="molecule type" value="Genomic_DNA"/>
</dbReference>
<keyword evidence="3" id="KW-1185">Reference proteome</keyword>
<proteinExistence type="predicted"/>
<accession>A0ABQ0DXD8</accession>